<dbReference type="InterPro" id="IPR015421">
    <property type="entry name" value="PyrdxlP-dep_Trfase_major"/>
</dbReference>
<evidence type="ECO:0000313" key="10">
    <source>
        <dbReference type="Proteomes" id="UP000266262"/>
    </source>
</evidence>
<dbReference type="GO" id="GO:0003677">
    <property type="term" value="F:DNA binding"/>
    <property type="evidence" value="ECO:0007669"/>
    <property type="project" value="UniProtKB-KW"/>
</dbReference>
<keyword evidence="10" id="KW-1185">Reference proteome</keyword>
<dbReference type="InterPro" id="IPR036388">
    <property type="entry name" value="WH-like_DNA-bd_sf"/>
</dbReference>
<evidence type="ECO:0000313" key="7">
    <source>
        <dbReference type="EMBL" id="AOH39573.1"/>
    </source>
</evidence>
<gene>
    <name evidence="7" type="ORF">BCB69_06220</name>
    <name evidence="8" type="ORF">DX915_03215</name>
</gene>
<keyword evidence="5" id="KW-0804">Transcription</keyword>
<keyword evidence="3" id="KW-0805">Transcription regulation</keyword>
<evidence type="ECO:0000313" key="8">
    <source>
        <dbReference type="EMBL" id="RID94531.1"/>
    </source>
</evidence>
<dbReference type="PANTHER" id="PTHR46577">
    <property type="entry name" value="HTH-TYPE TRANSCRIPTIONAL REGULATORY PROTEIN GABR"/>
    <property type="match status" value="1"/>
</dbReference>
<reference evidence="8 10" key="3">
    <citation type="submission" date="2018-08" db="EMBL/GenBank/DDBJ databases">
        <title>Draft genome sequence of Dialister pneumosintes KCOM 1685.</title>
        <authorList>
            <person name="Kook J.-K."/>
            <person name="Park S.-N."/>
            <person name="Lim Y.K."/>
        </authorList>
    </citation>
    <scope>NUCLEOTIDE SEQUENCE [LARGE SCALE GENOMIC DNA]</scope>
    <source>
        <strain evidence="8 10">KCOM 1685</strain>
    </source>
</reference>
<name>A0A1B3WF34_9FIRM</name>
<dbReference type="Pfam" id="PF00155">
    <property type="entry name" value="Aminotran_1_2"/>
    <property type="match status" value="1"/>
</dbReference>
<dbReference type="GO" id="GO:0003700">
    <property type="term" value="F:DNA-binding transcription factor activity"/>
    <property type="evidence" value="ECO:0007669"/>
    <property type="project" value="InterPro"/>
</dbReference>
<dbReference type="EMBL" id="QWKU01000001">
    <property type="protein sequence ID" value="RID94531.1"/>
    <property type="molecule type" value="Genomic_DNA"/>
</dbReference>
<dbReference type="OrthoDB" id="9808770at2"/>
<dbReference type="CDD" id="cd00609">
    <property type="entry name" value="AAT_like"/>
    <property type="match status" value="1"/>
</dbReference>
<dbReference type="Gene3D" id="1.10.10.10">
    <property type="entry name" value="Winged helix-like DNA-binding domain superfamily/Winged helix DNA-binding domain"/>
    <property type="match status" value="1"/>
</dbReference>
<keyword evidence="8" id="KW-0808">Transferase</keyword>
<dbReference type="AlphaFoldDB" id="A0A1B3WF34"/>
<dbReference type="RefSeq" id="WP_022514003.1">
    <property type="nucleotide sequence ID" value="NZ_CP017037.1"/>
</dbReference>
<dbReference type="PROSITE" id="PS50949">
    <property type="entry name" value="HTH_GNTR"/>
    <property type="match status" value="1"/>
</dbReference>
<reference evidence="9" key="1">
    <citation type="submission" date="2016-08" db="EMBL/GenBank/DDBJ databases">
        <authorList>
            <person name="Holder M.E."/>
            <person name="Ajami N.J."/>
            <person name="Petrosino J.F."/>
        </authorList>
    </citation>
    <scope>NUCLEOTIDE SEQUENCE [LARGE SCALE GENOMIC DNA]</scope>
    <source>
        <strain evidence="9">F0677</strain>
    </source>
</reference>
<keyword evidence="4" id="KW-0238">DNA-binding</keyword>
<dbReference type="InterPro" id="IPR000524">
    <property type="entry name" value="Tscrpt_reg_HTH_GntR"/>
</dbReference>
<keyword evidence="2" id="KW-0663">Pyridoxal phosphate</keyword>
<organism evidence="7 9">
    <name type="scientific">Dialister pneumosintes</name>
    <dbReference type="NCBI Taxonomy" id="39950"/>
    <lineage>
        <taxon>Bacteria</taxon>
        <taxon>Bacillati</taxon>
        <taxon>Bacillota</taxon>
        <taxon>Negativicutes</taxon>
        <taxon>Veillonellales</taxon>
        <taxon>Veillonellaceae</taxon>
        <taxon>Dialister</taxon>
    </lineage>
</organism>
<dbReference type="CDD" id="cd07377">
    <property type="entry name" value="WHTH_GntR"/>
    <property type="match status" value="1"/>
</dbReference>
<evidence type="ECO:0000256" key="5">
    <source>
        <dbReference type="ARBA" id="ARBA00023163"/>
    </source>
</evidence>
<keyword evidence="8" id="KW-0032">Aminotransferase</keyword>
<dbReference type="SMART" id="SM00345">
    <property type="entry name" value="HTH_GNTR"/>
    <property type="match status" value="1"/>
</dbReference>
<dbReference type="EMBL" id="CP017037">
    <property type="protein sequence ID" value="AOH39573.1"/>
    <property type="molecule type" value="Genomic_DNA"/>
</dbReference>
<evidence type="ECO:0000256" key="4">
    <source>
        <dbReference type="ARBA" id="ARBA00023125"/>
    </source>
</evidence>
<evidence type="ECO:0000313" key="9">
    <source>
        <dbReference type="Proteomes" id="UP000094757"/>
    </source>
</evidence>
<dbReference type="Proteomes" id="UP000094757">
    <property type="component" value="Chromosome"/>
</dbReference>
<evidence type="ECO:0000256" key="1">
    <source>
        <dbReference type="ARBA" id="ARBA00005384"/>
    </source>
</evidence>
<feature type="domain" description="HTH gntR-type" evidence="6">
    <location>
        <begin position="11"/>
        <end position="79"/>
    </location>
</feature>
<dbReference type="STRING" id="39950.BCB69_06220"/>
<dbReference type="KEGG" id="dpn:BCB69_06220"/>
<dbReference type="Pfam" id="PF00392">
    <property type="entry name" value="GntR"/>
    <property type="match status" value="1"/>
</dbReference>
<dbReference type="GO" id="GO:0008483">
    <property type="term" value="F:transaminase activity"/>
    <property type="evidence" value="ECO:0007669"/>
    <property type="project" value="UniProtKB-KW"/>
</dbReference>
<dbReference type="SUPFAM" id="SSF53383">
    <property type="entry name" value="PLP-dependent transferases"/>
    <property type="match status" value="1"/>
</dbReference>
<proteinExistence type="inferred from homology"/>
<dbReference type="InterPro" id="IPR036390">
    <property type="entry name" value="WH_DNA-bd_sf"/>
</dbReference>
<dbReference type="SUPFAM" id="SSF46785">
    <property type="entry name" value="Winged helix' DNA-binding domain"/>
    <property type="match status" value="1"/>
</dbReference>
<sequence>MKYKLDKHSDKPSYMQLYSAIKNDIIDGIFRLGDKLPSKRTMADNIGASVITVEHAYSMLDEEGYIEARQRSGYYVIYNEKETYRSEIKHILNVQKKGLEKAPEDFPFAKYAGTMRKIISQYGTKILSRSPNDGVPELQQAIANYLVKVRGIEALPQQIIIGAGAEYLYSLIVQMLGRDLRYALENPSYDKIRQVYEANGASCDSLDMGENGILSSELERTRASILHVTPFNSFPSGITATATKRAEYIRWVVRRNGLIVEDDYDSEFTLSRKVEDTLYLMAPEGYVIYVNSFAKTIAPSIRIAYMIIPKPLLSLYNERIGFYSCAVPVYEQLVLAEFINSGDFERRINKVRRQMRRAHAKGKK</sequence>
<evidence type="ECO:0000259" key="6">
    <source>
        <dbReference type="PROSITE" id="PS50949"/>
    </source>
</evidence>
<dbReference type="InterPro" id="IPR051446">
    <property type="entry name" value="HTH_trans_reg/aminotransferase"/>
</dbReference>
<evidence type="ECO:0000256" key="2">
    <source>
        <dbReference type="ARBA" id="ARBA00022898"/>
    </source>
</evidence>
<reference evidence="7" key="2">
    <citation type="submission" date="2016-08" db="EMBL/GenBank/DDBJ databases">
        <authorList>
            <person name="Seilhamer J.J."/>
        </authorList>
    </citation>
    <scope>NUCLEOTIDE SEQUENCE [LARGE SCALE GENOMIC DNA]</scope>
    <source>
        <strain evidence="7">F0677</strain>
    </source>
</reference>
<dbReference type="InterPro" id="IPR015424">
    <property type="entry name" value="PyrdxlP-dep_Trfase"/>
</dbReference>
<dbReference type="PANTHER" id="PTHR46577:SF1">
    <property type="entry name" value="HTH-TYPE TRANSCRIPTIONAL REGULATORY PROTEIN GABR"/>
    <property type="match status" value="1"/>
</dbReference>
<accession>A0A1B3WF34</accession>
<dbReference type="Gene3D" id="3.40.640.10">
    <property type="entry name" value="Type I PLP-dependent aspartate aminotransferase-like (Major domain)"/>
    <property type="match status" value="1"/>
</dbReference>
<protein>
    <submittedName>
        <fullName evidence="7">GntR family transcriptional regulator</fullName>
    </submittedName>
    <submittedName>
        <fullName evidence="8">PLP-dependent aminotransferase family protein</fullName>
    </submittedName>
</protein>
<dbReference type="GO" id="GO:0030170">
    <property type="term" value="F:pyridoxal phosphate binding"/>
    <property type="evidence" value="ECO:0007669"/>
    <property type="project" value="InterPro"/>
</dbReference>
<evidence type="ECO:0000256" key="3">
    <source>
        <dbReference type="ARBA" id="ARBA00023015"/>
    </source>
</evidence>
<dbReference type="InterPro" id="IPR004839">
    <property type="entry name" value="Aminotransferase_I/II_large"/>
</dbReference>
<dbReference type="Proteomes" id="UP000266262">
    <property type="component" value="Unassembled WGS sequence"/>
</dbReference>
<comment type="similarity">
    <text evidence="1">In the C-terminal section; belongs to the class-I pyridoxal-phosphate-dependent aminotransferase family.</text>
</comment>